<dbReference type="STRING" id="1503961.SAMN05421736_12023"/>
<proteinExistence type="predicted"/>
<evidence type="ECO:0000313" key="1">
    <source>
        <dbReference type="EMBL" id="SDZ59880.1"/>
    </source>
</evidence>
<protein>
    <submittedName>
        <fullName evidence="1">Uncharacterized protein</fullName>
    </submittedName>
</protein>
<organism evidence="1 2">
    <name type="scientific">Evansella caseinilytica</name>
    <dbReference type="NCBI Taxonomy" id="1503961"/>
    <lineage>
        <taxon>Bacteria</taxon>
        <taxon>Bacillati</taxon>
        <taxon>Bacillota</taxon>
        <taxon>Bacilli</taxon>
        <taxon>Bacillales</taxon>
        <taxon>Bacillaceae</taxon>
        <taxon>Evansella</taxon>
    </lineage>
</organism>
<name>A0A1H3UBN1_9BACI</name>
<reference evidence="2" key="1">
    <citation type="submission" date="2016-10" db="EMBL/GenBank/DDBJ databases">
        <authorList>
            <person name="Varghese N."/>
            <person name="Submissions S."/>
        </authorList>
    </citation>
    <scope>NUCLEOTIDE SEQUENCE [LARGE SCALE GENOMIC DNA]</scope>
    <source>
        <strain evidence="2">SP</strain>
    </source>
</reference>
<dbReference type="AlphaFoldDB" id="A0A1H3UBN1"/>
<gene>
    <name evidence="1" type="ORF">SAMN05421736_12023</name>
</gene>
<evidence type="ECO:0000313" key="2">
    <source>
        <dbReference type="Proteomes" id="UP000198935"/>
    </source>
</evidence>
<sequence>MKPVLNYLDIGQIDGSTHNIGGIFFARGTSPDS</sequence>
<dbReference type="Proteomes" id="UP000198935">
    <property type="component" value="Unassembled WGS sequence"/>
</dbReference>
<dbReference type="EMBL" id="FNPI01000020">
    <property type="protein sequence ID" value="SDZ59880.1"/>
    <property type="molecule type" value="Genomic_DNA"/>
</dbReference>
<keyword evidence="2" id="KW-1185">Reference proteome</keyword>
<accession>A0A1H3UBN1</accession>